<gene>
    <name evidence="1" type="ORF">FNB15_12475</name>
</gene>
<dbReference type="EMBL" id="CP041636">
    <property type="protein sequence ID" value="QDO98036.1"/>
    <property type="molecule type" value="Genomic_DNA"/>
</dbReference>
<reference evidence="1 2" key="1">
    <citation type="submission" date="2019-07" db="EMBL/GenBank/DDBJ databases">
        <title>Genome sequencing for Ferrovibrio sp. K5.</title>
        <authorList>
            <person name="Park S.-J."/>
        </authorList>
    </citation>
    <scope>NUCLEOTIDE SEQUENCE [LARGE SCALE GENOMIC DNA]</scope>
    <source>
        <strain evidence="1 2">K5</strain>
    </source>
</reference>
<dbReference type="OrthoDB" id="330101at2"/>
<accession>A0A516H2M4</accession>
<sequence>MACTDLPAHARQVQGSHFRLVVMPEPAPVPLSAPFALEIRLCDARMAELSRLTAVDAWMPAHRHGMNYKATLTKRDWGHYRAEGLLLHMSGEWEFVFDFAGSDKPERLTFRIDAQ</sequence>
<dbReference type="KEGG" id="fer:FNB15_12475"/>
<protein>
    <recommendedName>
        <fullName evidence="3">YtkA-like domain-containing protein</fullName>
    </recommendedName>
</protein>
<dbReference type="AlphaFoldDB" id="A0A516H2M4"/>
<keyword evidence="2" id="KW-1185">Reference proteome</keyword>
<organism evidence="1 2">
    <name type="scientific">Ferrovibrio terrae</name>
    <dbReference type="NCBI Taxonomy" id="2594003"/>
    <lineage>
        <taxon>Bacteria</taxon>
        <taxon>Pseudomonadati</taxon>
        <taxon>Pseudomonadota</taxon>
        <taxon>Alphaproteobacteria</taxon>
        <taxon>Rhodospirillales</taxon>
        <taxon>Rhodospirillaceae</taxon>
        <taxon>Ferrovibrio</taxon>
    </lineage>
</organism>
<evidence type="ECO:0000313" key="1">
    <source>
        <dbReference type="EMBL" id="QDO98036.1"/>
    </source>
</evidence>
<evidence type="ECO:0000313" key="2">
    <source>
        <dbReference type="Proteomes" id="UP000317496"/>
    </source>
</evidence>
<proteinExistence type="predicted"/>
<dbReference type="Proteomes" id="UP000317496">
    <property type="component" value="Chromosome"/>
</dbReference>
<evidence type="ECO:0008006" key="3">
    <source>
        <dbReference type="Google" id="ProtNLM"/>
    </source>
</evidence>
<name>A0A516H2M4_9PROT</name>
<dbReference type="RefSeq" id="WP_144069017.1">
    <property type="nucleotide sequence ID" value="NZ_CP041636.1"/>
</dbReference>